<dbReference type="PANTHER" id="PTHR19446">
    <property type="entry name" value="REVERSE TRANSCRIPTASES"/>
    <property type="match status" value="1"/>
</dbReference>
<accession>A0AA38J4V4</accession>
<feature type="non-terminal residue" evidence="3">
    <location>
        <position position="645"/>
    </location>
</feature>
<keyword evidence="3" id="KW-0540">Nuclease</keyword>
<dbReference type="Proteomes" id="UP001176059">
    <property type="component" value="Unassembled WGS sequence"/>
</dbReference>
<keyword evidence="3" id="KW-0378">Hydrolase</keyword>
<keyword evidence="4" id="KW-1185">Reference proteome</keyword>
<feature type="region of interest" description="Disordered" evidence="1">
    <location>
        <begin position="1"/>
        <end position="42"/>
    </location>
</feature>
<dbReference type="SUPFAM" id="SSF56219">
    <property type="entry name" value="DNase I-like"/>
    <property type="match status" value="1"/>
</dbReference>
<reference evidence="3" key="2">
    <citation type="journal article" date="2023" name="Proc. Natl. Acad. Sci. U.S.A.">
        <title>A global phylogenomic analysis of the shiitake genus Lentinula.</title>
        <authorList>
            <person name="Sierra-Patev S."/>
            <person name="Min B."/>
            <person name="Naranjo-Ortiz M."/>
            <person name="Looney B."/>
            <person name="Konkel Z."/>
            <person name="Slot J.C."/>
            <person name="Sakamoto Y."/>
            <person name="Steenwyk J.L."/>
            <person name="Rokas A."/>
            <person name="Carro J."/>
            <person name="Camarero S."/>
            <person name="Ferreira P."/>
            <person name="Molpeceres G."/>
            <person name="Ruiz-Duenas F.J."/>
            <person name="Serrano A."/>
            <person name="Henrissat B."/>
            <person name="Drula E."/>
            <person name="Hughes K.W."/>
            <person name="Mata J.L."/>
            <person name="Ishikawa N.K."/>
            <person name="Vargas-Isla R."/>
            <person name="Ushijima S."/>
            <person name="Smith C.A."/>
            <person name="Donoghue J."/>
            <person name="Ahrendt S."/>
            <person name="Andreopoulos W."/>
            <person name="He G."/>
            <person name="LaButti K."/>
            <person name="Lipzen A."/>
            <person name="Ng V."/>
            <person name="Riley R."/>
            <person name="Sandor L."/>
            <person name="Barry K."/>
            <person name="Martinez A.T."/>
            <person name="Xiao Y."/>
            <person name="Gibbons J.G."/>
            <person name="Terashima K."/>
            <person name="Grigoriev I.V."/>
            <person name="Hibbett D."/>
        </authorList>
    </citation>
    <scope>NUCLEOTIDE SEQUENCE</scope>
    <source>
        <strain evidence="3">ET3784</strain>
    </source>
</reference>
<dbReference type="GO" id="GO:0004519">
    <property type="term" value="F:endonuclease activity"/>
    <property type="evidence" value="ECO:0007669"/>
    <property type="project" value="UniProtKB-KW"/>
</dbReference>
<feature type="domain" description="Endonuclease/exonuclease/phosphatase" evidence="2">
    <location>
        <begin position="49"/>
        <end position="268"/>
    </location>
</feature>
<dbReference type="InterPro" id="IPR036691">
    <property type="entry name" value="Endo/exonu/phosph_ase_sf"/>
</dbReference>
<protein>
    <submittedName>
        <fullName evidence="3">Endonuclease/exonuclease/phosphatase</fullName>
    </submittedName>
</protein>
<proteinExistence type="predicted"/>
<dbReference type="Pfam" id="PF03372">
    <property type="entry name" value="Exo_endo_phos"/>
    <property type="match status" value="1"/>
</dbReference>
<dbReference type="Gene3D" id="3.60.10.10">
    <property type="entry name" value="Endonuclease/exonuclease/phosphatase"/>
    <property type="match status" value="1"/>
</dbReference>
<evidence type="ECO:0000313" key="4">
    <source>
        <dbReference type="Proteomes" id="UP001176059"/>
    </source>
</evidence>
<name>A0AA38J4V4_9AGAR</name>
<evidence type="ECO:0000259" key="2">
    <source>
        <dbReference type="Pfam" id="PF03372"/>
    </source>
</evidence>
<organism evidence="3 4">
    <name type="scientific">Lentinula guzmanii</name>
    <dbReference type="NCBI Taxonomy" id="2804957"/>
    <lineage>
        <taxon>Eukaryota</taxon>
        <taxon>Fungi</taxon>
        <taxon>Dikarya</taxon>
        <taxon>Basidiomycota</taxon>
        <taxon>Agaricomycotina</taxon>
        <taxon>Agaricomycetes</taxon>
        <taxon>Agaricomycetidae</taxon>
        <taxon>Agaricales</taxon>
        <taxon>Marasmiineae</taxon>
        <taxon>Omphalotaceae</taxon>
        <taxon>Lentinula</taxon>
    </lineage>
</organism>
<comment type="caution">
    <text evidence="3">The sequence shown here is derived from an EMBL/GenBank/DDBJ whole genome shotgun (WGS) entry which is preliminary data.</text>
</comment>
<dbReference type="EMBL" id="JANVFO010000056">
    <property type="protein sequence ID" value="KAJ3722146.1"/>
    <property type="molecule type" value="Genomic_DNA"/>
</dbReference>
<feature type="compositionally biased region" description="Basic and acidic residues" evidence="1">
    <location>
        <begin position="12"/>
        <end position="34"/>
    </location>
</feature>
<dbReference type="AlphaFoldDB" id="A0AA38J4V4"/>
<dbReference type="InterPro" id="IPR005135">
    <property type="entry name" value="Endo/exonuclease/phosphatase"/>
</dbReference>
<evidence type="ECO:0000313" key="3">
    <source>
        <dbReference type="EMBL" id="KAJ3722146.1"/>
    </source>
</evidence>
<evidence type="ECO:0000256" key="1">
    <source>
        <dbReference type="SAM" id="MobiDB-lite"/>
    </source>
</evidence>
<sequence>MHSQRGSQPGGRAHERGVRPEHTNLTRTQRDANQKKRQRSTTIRVASLNMKGFGNPNIWHTENKWKSIAQTCRDKRIGIFALQETHLTNDRIEALNEHYKRRIRVFGTPDPINPTGRGGVAIVLNQELITPERVDCYNVIPGKALMLSLTTKGDKITILAVYAPNVSGSSGSENADFWGNIKTWIEGNPRLPKPDILLGDCNVVETGLIDRLPAHDDPEEATNMLDNLKQFLGLKDGWRTTFPDSKAFTFLQDSSGSQSRLDRIYVTEKILESAKEWKIETTGVPHADHNMVSVLVSNESNPWMGRGRWRIPDYVVKDKDLMNFAYEKGKEAQNKLRNTEISADERNPQKVWFDYKRAIIGKARERAKQIIPGLTRKINEAKLNLDRTLNDPEMAENEKIKQAKQLQEMLTKLESARLTKISIDGKVRHRLEGETPTRYWSQTTKDKKPRDVMFALKKPNAEANEHGILQGNMYEKNSQKMANIAQEYHNLLQDQGINTDQEEERQRQIPATLNALKVEISEEHRDRLKRPLDTALVRKALKLTKNHSAPGMDGTTYELWKEIQRVSNEKATRNDNGGFFDITELMTAAFNDISENGIREGTGFSDGWMCPIYKKGDKTEIANYRPITLLNTDYKIFSKALTIEL</sequence>
<reference evidence="3" key="1">
    <citation type="submission" date="2022-08" db="EMBL/GenBank/DDBJ databases">
        <authorList>
            <consortium name="DOE Joint Genome Institute"/>
            <person name="Min B."/>
            <person name="Sierra-Patev S."/>
            <person name="Naranjo-Ortiz M."/>
            <person name="Looney B."/>
            <person name="Konkel Z."/>
            <person name="Slot J.C."/>
            <person name="Sakamoto Y."/>
            <person name="Steenwyk J.L."/>
            <person name="Rokas A."/>
            <person name="Carro J."/>
            <person name="Camarero S."/>
            <person name="Ferreira P."/>
            <person name="Molpeceres G."/>
            <person name="Ruiz-duenas F.J."/>
            <person name="Serrano A."/>
            <person name="Henrissat B."/>
            <person name="Drula E."/>
            <person name="Hughes K.W."/>
            <person name="Mata J.L."/>
            <person name="Ishikawa N.K."/>
            <person name="Vargas-Isla R."/>
            <person name="Ushijima S."/>
            <person name="Smith C.A."/>
            <person name="Ahrendt S."/>
            <person name="Andreopoulos W."/>
            <person name="He G."/>
            <person name="LaButti K."/>
            <person name="Lipzen A."/>
            <person name="Ng V."/>
            <person name="Riley R."/>
            <person name="Sandor L."/>
            <person name="Barry K."/>
            <person name="Martinez A.T."/>
            <person name="Xiao Y."/>
            <person name="Gibbons J.G."/>
            <person name="Terashima K."/>
            <person name="Hibbett D.S."/>
            <person name="Grigoriev I.V."/>
        </authorList>
    </citation>
    <scope>NUCLEOTIDE SEQUENCE</scope>
    <source>
        <strain evidence="3">ET3784</strain>
    </source>
</reference>
<keyword evidence="3" id="KW-0255">Endonuclease</keyword>
<gene>
    <name evidence="3" type="ORF">DFJ43DRAFT_1004133</name>
</gene>
<dbReference type="CDD" id="cd09076">
    <property type="entry name" value="L1-EN"/>
    <property type="match status" value="1"/>
</dbReference>